<dbReference type="InterPro" id="IPR052711">
    <property type="entry name" value="Zinc_ADH-like"/>
</dbReference>
<reference evidence="2 3" key="1">
    <citation type="submission" date="2015-01" db="EMBL/GenBank/DDBJ databases">
        <title>The Genome Sequence of Exophiala spinifera CBS89968.</title>
        <authorList>
            <consortium name="The Broad Institute Genomics Platform"/>
            <person name="Cuomo C."/>
            <person name="de Hoog S."/>
            <person name="Gorbushina A."/>
            <person name="Stielow B."/>
            <person name="Teixiera M."/>
            <person name="Abouelleil A."/>
            <person name="Chapman S.B."/>
            <person name="Priest M."/>
            <person name="Young S.K."/>
            <person name="Wortman J."/>
            <person name="Nusbaum C."/>
            <person name="Birren B."/>
        </authorList>
    </citation>
    <scope>NUCLEOTIDE SEQUENCE [LARGE SCALE GENOMIC DNA]</scope>
    <source>
        <strain evidence="2 3">CBS 89968</strain>
    </source>
</reference>
<evidence type="ECO:0000313" key="3">
    <source>
        <dbReference type="Proteomes" id="UP000053328"/>
    </source>
</evidence>
<protein>
    <recommendedName>
        <fullName evidence="1">Enoyl reductase (ER) domain-containing protein</fullName>
    </recommendedName>
</protein>
<evidence type="ECO:0000313" key="2">
    <source>
        <dbReference type="EMBL" id="KIW10045.1"/>
    </source>
</evidence>
<proteinExistence type="predicted"/>
<dbReference type="InterPro" id="IPR020843">
    <property type="entry name" value="ER"/>
</dbReference>
<dbReference type="Gene3D" id="3.40.50.720">
    <property type="entry name" value="NAD(P)-binding Rossmann-like Domain"/>
    <property type="match status" value="1"/>
</dbReference>
<gene>
    <name evidence="2" type="ORF">PV08_11821</name>
</gene>
<dbReference type="EMBL" id="KN847501">
    <property type="protein sequence ID" value="KIW10045.1"/>
    <property type="molecule type" value="Genomic_DNA"/>
</dbReference>
<dbReference type="Gene3D" id="3.90.180.10">
    <property type="entry name" value="Medium-chain alcohol dehydrogenases, catalytic domain"/>
    <property type="match status" value="1"/>
</dbReference>
<dbReference type="Pfam" id="PF00107">
    <property type="entry name" value="ADH_zinc_N"/>
    <property type="match status" value="1"/>
</dbReference>
<dbReference type="HOGENOM" id="CLU_026673_3_4_1"/>
<dbReference type="OrthoDB" id="9930022at2759"/>
<dbReference type="Proteomes" id="UP000053328">
    <property type="component" value="Unassembled WGS sequence"/>
</dbReference>
<name>A0A0D2AUB3_9EURO</name>
<dbReference type="Pfam" id="PF08240">
    <property type="entry name" value="ADH_N"/>
    <property type="match status" value="1"/>
</dbReference>
<dbReference type="SMART" id="SM00829">
    <property type="entry name" value="PKS_ER"/>
    <property type="match status" value="1"/>
</dbReference>
<accession>A0A0D2AUB3</accession>
<dbReference type="GeneID" id="27338904"/>
<dbReference type="GO" id="GO:0016491">
    <property type="term" value="F:oxidoreductase activity"/>
    <property type="evidence" value="ECO:0007669"/>
    <property type="project" value="InterPro"/>
</dbReference>
<dbReference type="RefSeq" id="XP_016230261.1">
    <property type="nucleotide sequence ID" value="XM_016386129.1"/>
</dbReference>
<dbReference type="SUPFAM" id="SSF50129">
    <property type="entry name" value="GroES-like"/>
    <property type="match status" value="1"/>
</dbReference>
<sequence>MTVSHTAQWVIVPNKGIDALQFEEKVPLPSLEEGQCLVRIEAVSLNYRDIAMALGRYPLPLTKGFVACSDGAGEVVGVGSGVSEFKPGDKVCMTFMQDFQDGIVTPEIRQSTLGSQRDGVLRQHGIFEEAGLVLLPKSLSYIEGATLPCAALTAWNCLFGLESRALRPGEFLLTQGTGGVSLYAIQFALAIGANVISTTSTAEKAEKLKALGVRHVINYRSNTGWGEIAKSLTSDGLGVHHIIEVGGENTISQSLNAIRPEGVVSMVGFLGGKGENEGVPSFSLIQRQLCIIRGMNVGPRRMFQDMMAFLEEHTIKPIVSDRIFKFEEVPEAYREMEKQQFWGKIVIQVQQT</sequence>
<dbReference type="InterPro" id="IPR013149">
    <property type="entry name" value="ADH-like_C"/>
</dbReference>
<dbReference type="VEuPathDB" id="FungiDB:PV08_11821"/>
<evidence type="ECO:0000259" key="1">
    <source>
        <dbReference type="SMART" id="SM00829"/>
    </source>
</evidence>
<keyword evidence="3" id="KW-1185">Reference proteome</keyword>
<dbReference type="PANTHER" id="PTHR45033:SF2">
    <property type="entry name" value="ZINC-TYPE ALCOHOL DEHYDROGENASE-LIKE PROTEIN C1773.06C"/>
    <property type="match status" value="1"/>
</dbReference>
<dbReference type="AlphaFoldDB" id="A0A0D2AUB3"/>
<feature type="domain" description="Enoyl reductase (ER)" evidence="1">
    <location>
        <begin position="16"/>
        <end position="347"/>
    </location>
</feature>
<dbReference type="CDD" id="cd08276">
    <property type="entry name" value="MDR7"/>
    <property type="match status" value="1"/>
</dbReference>
<dbReference type="InterPro" id="IPR011032">
    <property type="entry name" value="GroES-like_sf"/>
</dbReference>
<dbReference type="SUPFAM" id="SSF51735">
    <property type="entry name" value="NAD(P)-binding Rossmann-fold domains"/>
    <property type="match status" value="1"/>
</dbReference>
<dbReference type="InterPro" id="IPR013154">
    <property type="entry name" value="ADH-like_N"/>
</dbReference>
<dbReference type="PANTHER" id="PTHR45033">
    <property type="match status" value="1"/>
</dbReference>
<organism evidence="2 3">
    <name type="scientific">Exophiala spinifera</name>
    <dbReference type="NCBI Taxonomy" id="91928"/>
    <lineage>
        <taxon>Eukaryota</taxon>
        <taxon>Fungi</taxon>
        <taxon>Dikarya</taxon>
        <taxon>Ascomycota</taxon>
        <taxon>Pezizomycotina</taxon>
        <taxon>Eurotiomycetes</taxon>
        <taxon>Chaetothyriomycetidae</taxon>
        <taxon>Chaetothyriales</taxon>
        <taxon>Herpotrichiellaceae</taxon>
        <taxon>Exophiala</taxon>
    </lineage>
</organism>
<dbReference type="STRING" id="91928.A0A0D2AUB3"/>
<dbReference type="InterPro" id="IPR036291">
    <property type="entry name" value="NAD(P)-bd_dom_sf"/>
</dbReference>